<comment type="caution">
    <text evidence="2">The sequence shown here is derived from an EMBL/GenBank/DDBJ whole genome shotgun (WGS) entry which is preliminary data.</text>
</comment>
<accession>A0ABP4NEB7</accession>
<keyword evidence="3" id="KW-1185">Reference proteome</keyword>
<reference evidence="3" key="1">
    <citation type="journal article" date="2019" name="Int. J. Syst. Evol. Microbiol.">
        <title>The Global Catalogue of Microorganisms (GCM) 10K type strain sequencing project: providing services to taxonomists for standard genome sequencing and annotation.</title>
        <authorList>
            <consortium name="The Broad Institute Genomics Platform"/>
            <consortium name="The Broad Institute Genome Sequencing Center for Infectious Disease"/>
            <person name="Wu L."/>
            <person name="Ma J."/>
        </authorList>
    </citation>
    <scope>NUCLEOTIDE SEQUENCE [LARGE SCALE GENOMIC DNA]</scope>
    <source>
        <strain evidence="3">JCM 14303</strain>
    </source>
</reference>
<proteinExistence type="predicted"/>
<organism evidence="2 3">
    <name type="scientific">Kribbella lupini</name>
    <dbReference type="NCBI Taxonomy" id="291602"/>
    <lineage>
        <taxon>Bacteria</taxon>
        <taxon>Bacillati</taxon>
        <taxon>Actinomycetota</taxon>
        <taxon>Actinomycetes</taxon>
        <taxon>Propionibacteriales</taxon>
        <taxon>Kribbellaceae</taxon>
        <taxon>Kribbella</taxon>
    </lineage>
</organism>
<gene>
    <name evidence="2" type="ORF">GCM10009741_77160</name>
</gene>
<evidence type="ECO:0000256" key="1">
    <source>
        <dbReference type="SAM" id="MobiDB-lite"/>
    </source>
</evidence>
<feature type="compositionally biased region" description="Gly residues" evidence="1">
    <location>
        <begin position="247"/>
        <end position="268"/>
    </location>
</feature>
<dbReference type="EMBL" id="BAAANC010000005">
    <property type="protein sequence ID" value="GAA1560515.1"/>
    <property type="molecule type" value="Genomic_DNA"/>
</dbReference>
<dbReference type="Proteomes" id="UP001500363">
    <property type="component" value="Unassembled WGS sequence"/>
</dbReference>
<protein>
    <submittedName>
        <fullName evidence="2">Uncharacterized protein</fullName>
    </submittedName>
</protein>
<name>A0ABP4NEB7_9ACTN</name>
<feature type="region of interest" description="Disordered" evidence="1">
    <location>
        <begin position="216"/>
        <end position="268"/>
    </location>
</feature>
<feature type="compositionally biased region" description="Gly residues" evidence="1">
    <location>
        <begin position="216"/>
        <end position="228"/>
    </location>
</feature>
<evidence type="ECO:0000313" key="2">
    <source>
        <dbReference type="EMBL" id="GAA1560515.1"/>
    </source>
</evidence>
<evidence type="ECO:0000313" key="3">
    <source>
        <dbReference type="Proteomes" id="UP001500363"/>
    </source>
</evidence>
<feature type="compositionally biased region" description="Basic and acidic residues" evidence="1">
    <location>
        <begin position="229"/>
        <end position="246"/>
    </location>
</feature>
<sequence length="268" mass="27647">MLFAVLGGGVALAARRLRDRRASRREDAADLDQIRKVADEDVTLLGEELSRLGVDVAGRELDAATRRDYQSALDAYDSAQLTVKNLRTGEAISTITDTLASGRYAITCVRARAAGLAVPVRRVPCFFNPQHGPSSTDVVWTRPKHGTRTVPACAQDAARVGSGDQPEIRYVQLGSRQVPYWEAGRAFAPYGQGYFASSGEGASFIPMSGFDGQAGGHGAWGDSWGGGHGGHDGHDGVGGHGGHDGGGHGSDGGGHGSDGGGHGGGGDG</sequence>